<protein>
    <submittedName>
        <fullName evidence="3">Sphingomyelinase phosphodiesterase C (ASM-like phosphodiesterase C)</fullName>
    </submittedName>
</protein>
<evidence type="ECO:0000256" key="2">
    <source>
        <dbReference type="ARBA" id="ARBA00023180"/>
    </source>
</evidence>
<keyword evidence="4" id="KW-1185">Reference proteome</keyword>
<dbReference type="PANTHER" id="PTHR10340:SF57">
    <property type="entry name" value="METALLOPHOS DOMAIN-CONTAINING PROTEIN"/>
    <property type="match status" value="1"/>
</dbReference>
<dbReference type="Proteomes" id="UP001642464">
    <property type="component" value="Unassembled WGS sequence"/>
</dbReference>
<evidence type="ECO:0000313" key="3">
    <source>
        <dbReference type="EMBL" id="CAK9021342.1"/>
    </source>
</evidence>
<dbReference type="InterPro" id="IPR029052">
    <property type="entry name" value="Metallo-depent_PP-like"/>
</dbReference>
<comment type="caution">
    <text evidence="3">The sequence shown here is derived from an EMBL/GenBank/DDBJ whole genome shotgun (WGS) entry which is preliminary data.</text>
</comment>
<keyword evidence="1" id="KW-0378">Hydrolase</keyword>
<organism evidence="3 4">
    <name type="scientific">Durusdinium trenchii</name>
    <dbReference type="NCBI Taxonomy" id="1381693"/>
    <lineage>
        <taxon>Eukaryota</taxon>
        <taxon>Sar</taxon>
        <taxon>Alveolata</taxon>
        <taxon>Dinophyceae</taxon>
        <taxon>Suessiales</taxon>
        <taxon>Symbiodiniaceae</taxon>
        <taxon>Durusdinium</taxon>
    </lineage>
</organism>
<proteinExistence type="predicted"/>
<sequence>MSFWDWQNRSSDVSLECIEDPDVNCTSSTSSTTVTTTTASCDDQCVQGPYKGQCCDPDSVTTKGSCATLGQEGCCGNTDSSESYCQVQRCHAKCSSDSDVPGACCDTSQSTSKGNCGEIGQEACCGDTDGTKNWLAVDSLGVAVAKDKFYAYARSNGLSIPADAAKVQRLPKYKELANVTTASPDVLAEEFHGLLPEEAEFEVRQNAEEGRYMVCSQELEENAWFLLESPIVCWPLTEQEGGTHPSTEGACLRALATEEAEPSAPSKPRFYLTIHLGQCPQIQKVPVQFPMWSCFRMERLCESCVGLKDMLAKDAGHATAAEEELLRWRQWQQLRSPKSCIGLEAFGRCLAQAGLNDDEALHYALRLQGPPGDATVESLRCWWRRSEGWERRHGGLHGTTHGSSVDRSSIQFTRPKEVAEALRSSEPFADRLRARLPQADALLSEETALPPVATSADQTFWSSAANDSSFHGRMGIKSLVNVNNTAELLGTDPGWRGGSGGEGGEGGEGFCIWPTSNPGRSVGAWRMFEQEEAEEACSQAVSYRFAQLTDVHIENGHLKGDVCRVAEAFNKSTCIPFQVEPEASSYPLGRLNCDPPVALLRSIMEHMARITEDRGDIPSHQLSCQFHQARTIEMVITMLAKGIKSVAPKLYPAMGNNDPRQHGWTDYFPNYNISLEPNSPWQQFVASVYAREGVLEGEALKTFARGGYYTATPRPGLRLLVLNTVVWSQKVLDWDAAPKRHVQHHRTIANEHLYKGADAPLPGADTSGWTWDEDVVDKKVFVSCDDRPADPYGQLAWARAQLAEASRAGERVIVAGHVPPGDKVGSNNFCPQHLAEPESDCRGDLVNLTRDFAEIIEVQLYGDHSNDEFRMVWSETGHRTRAAAVSSVLVSAGVTPRKHCNPSWRLFEVSKDHEVSDFTQFYLPLADTDIRLKMDKKWEKLHAKGKDEAVSWKFWRKQYSFHEQYGVGLDPDELEYLWFRLQKNPKLLRTYLGHMFSQTVGSNDYFDYICDMRYLSAEDNELCSDPWMLKKESDQMRVSLALVVKFSQSLWFSPKNESVF</sequence>
<dbReference type="SUPFAM" id="SSF56300">
    <property type="entry name" value="Metallo-dependent phosphatases"/>
    <property type="match status" value="1"/>
</dbReference>
<evidence type="ECO:0000313" key="4">
    <source>
        <dbReference type="Proteomes" id="UP001642464"/>
    </source>
</evidence>
<dbReference type="EMBL" id="CAXAMM010009779">
    <property type="protein sequence ID" value="CAK9021342.1"/>
    <property type="molecule type" value="Genomic_DNA"/>
</dbReference>
<name>A0ABP0K3J6_9DINO</name>
<dbReference type="PANTHER" id="PTHR10340">
    <property type="entry name" value="SPHINGOMYELIN PHOSPHODIESTERASE"/>
    <property type="match status" value="1"/>
</dbReference>
<accession>A0ABP0K3J6</accession>
<evidence type="ECO:0000256" key="1">
    <source>
        <dbReference type="ARBA" id="ARBA00022801"/>
    </source>
</evidence>
<reference evidence="3 4" key="1">
    <citation type="submission" date="2024-02" db="EMBL/GenBank/DDBJ databases">
        <authorList>
            <person name="Chen Y."/>
            <person name="Shah S."/>
            <person name="Dougan E. K."/>
            <person name="Thang M."/>
            <person name="Chan C."/>
        </authorList>
    </citation>
    <scope>NUCLEOTIDE SEQUENCE [LARGE SCALE GENOMIC DNA]</scope>
</reference>
<gene>
    <name evidence="3" type="ORF">SCF082_LOCUS15303</name>
</gene>
<keyword evidence="2" id="KW-0325">Glycoprotein</keyword>